<proteinExistence type="predicted"/>
<accession>A0A915L0B5</accession>
<evidence type="ECO:0000313" key="1">
    <source>
        <dbReference type="Proteomes" id="UP000887565"/>
    </source>
</evidence>
<evidence type="ECO:0000313" key="2">
    <source>
        <dbReference type="WBParaSite" id="nRc.2.0.1.t43203-RA"/>
    </source>
</evidence>
<organism evidence="1 2">
    <name type="scientific">Romanomermis culicivorax</name>
    <name type="common">Nematode worm</name>
    <dbReference type="NCBI Taxonomy" id="13658"/>
    <lineage>
        <taxon>Eukaryota</taxon>
        <taxon>Metazoa</taxon>
        <taxon>Ecdysozoa</taxon>
        <taxon>Nematoda</taxon>
        <taxon>Enoplea</taxon>
        <taxon>Dorylaimia</taxon>
        <taxon>Mermithida</taxon>
        <taxon>Mermithoidea</taxon>
        <taxon>Mermithidae</taxon>
        <taxon>Romanomermis</taxon>
    </lineage>
</organism>
<protein>
    <submittedName>
        <fullName evidence="2">Uncharacterized protein</fullName>
    </submittedName>
</protein>
<name>A0A915L0B5_ROMCU</name>
<dbReference type="AlphaFoldDB" id="A0A915L0B5"/>
<dbReference type="Proteomes" id="UP000887565">
    <property type="component" value="Unplaced"/>
</dbReference>
<keyword evidence="1" id="KW-1185">Reference proteome</keyword>
<sequence length="66" mass="7849">FFWAWGPPAQNLGTPLPEWSDLFQVIIISDVRQKHFHIWMISVFFAPSDIRLYPDIFNVVCKELRD</sequence>
<dbReference type="WBParaSite" id="nRc.2.0.1.t43203-RA">
    <property type="protein sequence ID" value="nRc.2.0.1.t43203-RA"/>
    <property type="gene ID" value="nRc.2.0.1.g43203"/>
</dbReference>
<reference evidence="2" key="1">
    <citation type="submission" date="2022-11" db="UniProtKB">
        <authorList>
            <consortium name="WormBaseParasite"/>
        </authorList>
    </citation>
    <scope>IDENTIFICATION</scope>
</reference>